<dbReference type="AlphaFoldDB" id="A0AAV6PV89"/>
<evidence type="ECO:0000313" key="6">
    <source>
        <dbReference type="EMBL" id="KAG7475137.1"/>
    </source>
</evidence>
<dbReference type="EMBL" id="JAGKHQ010000021">
    <property type="protein sequence ID" value="KAG7475137.1"/>
    <property type="molecule type" value="Genomic_DNA"/>
</dbReference>
<dbReference type="PANTHER" id="PTHR18962">
    <property type="entry name" value="COILED-COIL DOMAIN-CONTAINING PROTEIN 39"/>
    <property type="match status" value="1"/>
</dbReference>
<keyword evidence="7" id="KW-1185">Reference proteome</keyword>
<gene>
    <name evidence="6" type="ORF">JOB18_024661</name>
</gene>
<reference evidence="6 7" key="1">
    <citation type="journal article" date="2021" name="Sci. Rep.">
        <title>Chromosome anchoring in Senegalese sole (Solea senegalensis) reveals sex-associated markers and genome rearrangements in flatfish.</title>
        <authorList>
            <person name="Guerrero-Cozar I."/>
            <person name="Gomez-Garrido J."/>
            <person name="Berbel C."/>
            <person name="Martinez-Blanch J.F."/>
            <person name="Alioto T."/>
            <person name="Claros M.G."/>
            <person name="Gagnaire P.A."/>
            <person name="Manchado M."/>
        </authorList>
    </citation>
    <scope>NUCLEOTIDE SEQUENCE [LARGE SCALE GENOMIC DNA]</scope>
    <source>
        <strain evidence="6">Sse05_10M</strain>
    </source>
</reference>
<evidence type="ECO:0000256" key="3">
    <source>
        <dbReference type="ARBA" id="ARBA00023054"/>
    </source>
</evidence>
<name>A0AAV6PV89_SOLSE</name>
<evidence type="ECO:0000256" key="2">
    <source>
        <dbReference type="ARBA" id="ARBA00016725"/>
    </source>
</evidence>
<comment type="caution">
    <text evidence="6">The sequence shown here is derived from an EMBL/GenBank/DDBJ whole genome shotgun (WGS) entry which is preliminary data.</text>
</comment>
<protein>
    <recommendedName>
        <fullName evidence="2">Coiled-coil domain-containing protein 39</fullName>
    </recommendedName>
</protein>
<feature type="coiled-coil region" evidence="5">
    <location>
        <begin position="729"/>
        <end position="805"/>
    </location>
</feature>
<dbReference type="InterPro" id="IPR033290">
    <property type="entry name" value="CCDC39"/>
</dbReference>
<dbReference type="Proteomes" id="UP000693946">
    <property type="component" value="Linkage Group LG9"/>
</dbReference>
<dbReference type="GO" id="GO:0005576">
    <property type="term" value="C:extracellular region"/>
    <property type="evidence" value="ECO:0007669"/>
    <property type="project" value="GOC"/>
</dbReference>
<evidence type="ECO:0000313" key="7">
    <source>
        <dbReference type="Proteomes" id="UP000693946"/>
    </source>
</evidence>
<feature type="coiled-coil region" evidence="5">
    <location>
        <begin position="27"/>
        <end position="82"/>
    </location>
</feature>
<dbReference type="GO" id="GO:0060287">
    <property type="term" value="P:epithelial cilium movement involved in determination of left/right asymmetry"/>
    <property type="evidence" value="ECO:0007669"/>
    <property type="project" value="TreeGrafter"/>
</dbReference>
<dbReference type="GO" id="GO:0036159">
    <property type="term" value="P:inner dynein arm assembly"/>
    <property type="evidence" value="ECO:0007669"/>
    <property type="project" value="InterPro"/>
</dbReference>
<dbReference type="GO" id="GO:0005930">
    <property type="term" value="C:axoneme"/>
    <property type="evidence" value="ECO:0007669"/>
    <property type="project" value="InterPro"/>
</dbReference>
<evidence type="ECO:0000256" key="5">
    <source>
        <dbReference type="SAM" id="Coils"/>
    </source>
</evidence>
<feature type="coiled-coil region" evidence="5">
    <location>
        <begin position="220"/>
        <end position="404"/>
    </location>
</feature>
<proteinExistence type="inferred from homology"/>
<keyword evidence="3 5" id="KW-0175">Coiled coil</keyword>
<dbReference type="PANTHER" id="PTHR18962:SF0">
    <property type="entry name" value="COILED-COIL DOMAIN-CONTAINING PROTEIN 39"/>
    <property type="match status" value="1"/>
</dbReference>
<sequence length="872" mass="102379">MSSILDSVLANIGWDESFAIPEPNAENKALLDEIRMKEAKLAQLKNKLESNKDQKQFIGEFLKNGKQELDNIEALCKFKERESEFLQHLTSLAENETGRMTQDSAKMEKELQFFADRRNVLENSISKTKQKLQEFKEQMNWDQQAMDAFLKESALNDEETMAIMKYSQQDEQKIKALSLAIEKKNLEANEKRKAHDKEYAETISAQLALDKAAAILWQAHQETQHLLKRWENTVMQMQRRDAEMQQCARQIEQAKQKIRNLNTAILVRKHFLETQRKTNKDTEKKIALAQQLVLKVRQELESVEDNCSALQHELDCWKGTLNKAKNNVKAAMTNISKMQDNIQDNNTKINEAKAHNAALEEKLKAVTQSALSEEEKADQMEQFLRDEEQEIKELNDKLRSYIEQLSICKEFLQSLKDNEKDCIANVSKSRYIISCLKSELRKLQHDQLRHQMTVNELESSIVYLRKKLARLHGDVHLEEKQEIAIKIDELNKMVEEKKKTADMLSNALKQSEDDIHFLRKELELAKPQKVHLSEKVEELMLIDNKSDMEVKKLQIKKQENMVEHNIIKLKVKRIRNQLYNKADAVLSLEKRKLELQRDIKEREEELRIYREMQTQRLKIIEQERQRLRAELNEKLSKIDVTKKRCEILSFSIDAPEGEEDKWHAYHLVKVTQEKQELRQKGDYLDATVCKLELENKALGNTIQLFSDSNSVFRKSLNKVKESFPEYQEKMNLAEQLRGSEETLKSKKREIQRLQQDIKDMNNVLESLLQEEVLEKEKIKERELVIMKLNKELFSLQEKTDRAKRQCIRLMKQIRAANNTNTETFEEKDIKLRELKELNKSSNKMLNDALEDKPDLRSVVETFFQEGNLSVPD</sequence>
<evidence type="ECO:0000256" key="1">
    <source>
        <dbReference type="ARBA" id="ARBA00005805"/>
    </source>
</evidence>
<organism evidence="6 7">
    <name type="scientific">Solea senegalensis</name>
    <name type="common">Senegalese sole</name>
    <dbReference type="NCBI Taxonomy" id="28829"/>
    <lineage>
        <taxon>Eukaryota</taxon>
        <taxon>Metazoa</taxon>
        <taxon>Chordata</taxon>
        <taxon>Craniata</taxon>
        <taxon>Vertebrata</taxon>
        <taxon>Euteleostomi</taxon>
        <taxon>Actinopterygii</taxon>
        <taxon>Neopterygii</taxon>
        <taxon>Teleostei</taxon>
        <taxon>Neoteleostei</taxon>
        <taxon>Acanthomorphata</taxon>
        <taxon>Carangaria</taxon>
        <taxon>Pleuronectiformes</taxon>
        <taxon>Pleuronectoidei</taxon>
        <taxon>Soleidae</taxon>
        <taxon>Solea</taxon>
    </lineage>
</organism>
<accession>A0AAV6PV89</accession>
<feature type="coiled-coil region" evidence="5">
    <location>
        <begin position="585"/>
        <end position="644"/>
    </location>
</feature>
<dbReference type="GO" id="GO:0060285">
    <property type="term" value="P:cilium-dependent cell motility"/>
    <property type="evidence" value="ECO:0007669"/>
    <property type="project" value="TreeGrafter"/>
</dbReference>
<evidence type="ECO:0000256" key="4">
    <source>
        <dbReference type="ARBA" id="ARBA00045182"/>
    </source>
</evidence>
<comment type="function">
    <text evidence="4">Required for assembly of dynein regulatory complex (DRC) and inner dynein arm (IDA) complexes, which are responsible for ciliary beat regulation, thereby playing a central role in motility in cilia and flagella. Probably acts together with CCDC40 to form a molecular ruler that determines the 96 nanometer (nm) repeat length and arrangements of components in cilia and flagella. Not required for outer dynein arm complexes assembly.</text>
</comment>
<feature type="coiled-coil region" evidence="5">
    <location>
        <begin position="480"/>
        <end position="521"/>
    </location>
</feature>
<dbReference type="Pfam" id="PF24161">
    <property type="entry name" value="CCDC39"/>
    <property type="match status" value="1"/>
</dbReference>
<comment type="similarity">
    <text evidence="1">Belongs to the CCDC39 family.</text>
</comment>